<dbReference type="Gene3D" id="3.10.20.30">
    <property type="match status" value="1"/>
</dbReference>
<protein>
    <submittedName>
        <fullName evidence="8">Succinate dehydrogenase / fumarate reductase iron-sulfur subunit</fullName>
    </submittedName>
</protein>
<evidence type="ECO:0000256" key="1">
    <source>
        <dbReference type="ARBA" id="ARBA00001927"/>
    </source>
</evidence>
<dbReference type="InterPro" id="IPR025192">
    <property type="entry name" value="Succ_DH/fum_Rdtase_N"/>
</dbReference>
<name>A0A1I6ICU4_9FIRM</name>
<keyword evidence="9" id="KW-1185">Reference proteome</keyword>
<evidence type="ECO:0000256" key="5">
    <source>
        <dbReference type="ARBA" id="ARBA00023014"/>
    </source>
</evidence>
<dbReference type="Pfam" id="PF13183">
    <property type="entry name" value="Fer4_8"/>
    <property type="match status" value="1"/>
</dbReference>
<evidence type="ECO:0000313" key="8">
    <source>
        <dbReference type="EMBL" id="SFR64587.1"/>
    </source>
</evidence>
<evidence type="ECO:0000313" key="9">
    <source>
        <dbReference type="Proteomes" id="UP000199659"/>
    </source>
</evidence>
<dbReference type="InterPro" id="IPR017900">
    <property type="entry name" value="4Fe4S_Fe_S_CS"/>
</dbReference>
<dbReference type="GO" id="GO:0022904">
    <property type="term" value="P:respiratory electron transport chain"/>
    <property type="evidence" value="ECO:0007669"/>
    <property type="project" value="TreeGrafter"/>
</dbReference>
<dbReference type="InterPro" id="IPR017896">
    <property type="entry name" value="4Fe4S_Fe-S-bd"/>
</dbReference>
<keyword evidence="4" id="KW-0408">Iron</keyword>
<evidence type="ECO:0000256" key="6">
    <source>
        <dbReference type="ARBA" id="ARBA00034078"/>
    </source>
</evidence>
<dbReference type="InterPro" id="IPR050573">
    <property type="entry name" value="SDH/FRD_Iron-Sulfur"/>
</dbReference>
<evidence type="ECO:0000256" key="3">
    <source>
        <dbReference type="ARBA" id="ARBA00022723"/>
    </source>
</evidence>
<dbReference type="GO" id="GO:0009055">
    <property type="term" value="F:electron transfer activity"/>
    <property type="evidence" value="ECO:0007669"/>
    <property type="project" value="InterPro"/>
</dbReference>
<organism evidence="8 9">
    <name type="scientific">Anaeromicropila populeti</name>
    <dbReference type="NCBI Taxonomy" id="37658"/>
    <lineage>
        <taxon>Bacteria</taxon>
        <taxon>Bacillati</taxon>
        <taxon>Bacillota</taxon>
        <taxon>Clostridia</taxon>
        <taxon>Lachnospirales</taxon>
        <taxon>Lachnospiraceae</taxon>
        <taxon>Anaeromicropila</taxon>
    </lineage>
</organism>
<evidence type="ECO:0000256" key="2">
    <source>
        <dbReference type="ARBA" id="ARBA00009433"/>
    </source>
</evidence>
<dbReference type="SUPFAM" id="SSF54292">
    <property type="entry name" value="2Fe-2S ferredoxin-like"/>
    <property type="match status" value="1"/>
</dbReference>
<dbReference type="STRING" id="37658.SAMN05661086_00708"/>
<dbReference type="GO" id="GO:0046872">
    <property type="term" value="F:metal ion binding"/>
    <property type="evidence" value="ECO:0007669"/>
    <property type="project" value="UniProtKB-KW"/>
</dbReference>
<feature type="domain" description="4Fe-4S ferredoxin-type" evidence="7">
    <location>
        <begin position="194"/>
        <end position="224"/>
    </location>
</feature>
<comment type="cofactor">
    <cofactor evidence="6">
        <name>[2Fe-2S] cluster</name>
        <dbReference type="ChEBI" id="CHEBI:190135"/>
    </cofactor>
</comment>
<feature type="domain" description="4Fe-4S ferredoxin-type" evidence="7">
    <location>
        <begin position="141"/>
        <end position="161"/>
    </location>
</feature>
<dbReference type="PANTHER" id="PTHR11921:SF29">
    <property type="entry name" value="SUCCINATE DEHYDROGENASE [UBIQUINONE] IRON-SULFUR SUBUNIT, MITOCHONDRIAL"/>
    <property type="match status" value="1"/>
</dbReference>
<comment type="similarity">
    <text evidence="2">Belongs to the succinate dehydrogenase/fumarate reductase iron-sulfur protein family.</text>
</comment>
<comment type="cofactor">
    <cofactor evidence="1">
        <name>[3Fe-4S] cluster</name>
        <dbReference type="ChEBI" id="CHEBI:21137"/>
    </cofactor>
</comment>
<dbReference type="Gene3D" id="1.10.1060.10">
    <property type="entry name" value="Alpha-helical ferredoxin"/>
    <property type="match status" value="1"/>
</dbReference>
<gene>
    <name evidence="8" type="ORF">SAMN05661086_00708</name>
</gene>
<dbReference type="InterPro" id="IPR009051">
    <property type="entry name" value="Helical_ferredxn"/>
</dbReference>
<dbReference type="AlphaFoldDB" id="A0A1I6ICU4"/>
<dbReference type="Proteomes" id="UP000199659">
    <property type="component" value="Unassembled WGS sequence"/>
</dbReference>
<dbReference type="PROSITE" id="PS51379">
    <property type="entry name" value="4FE4S_FER_2"/>
    <property type="match status" value="2"/>
</dbReference>
<evidence type="ECO:0000259" key="7">
    <source>
        <dbReference type="PROSITE" id="PS51379"/>
    </source>
</evidence>
<evidence type="ECO:0000256" key="4">
    <source>
        <dbReference type="ARBA" id="ARBA00023004"/>
    </source>
</evidence>
<dbReference type="RefSeq" id="WP_092559315.1">
    <property type="nucleotide sequence ID" value="NZ_FOYZ01000002.1"/>
</dbReference>
<dbReference type="PROSITE" id="PS00198">
    <property type="entry name" value="4FE4S_FER_1"/>
    <property type="match status" value="2"/>
</dbReference>
<dbReference type="InterPro" id="IPR036010">
    <property type="entry name" value="2Fe-2S_ferredoxin-like_sf"/>
</dbReference>
<keyword evidence="5" id="KW-0411">Iron-sulfur</keyword>
<dbReference type="SUPFAM" id="SSF46548">
    <property type="entry name" value="alpha-helical ferredoxin"/>
    <property type="match status" value="1"/>
</dbReference>
<dbReference type="Pfam" id="PF13085">
    <property type="entry name" value="Fer2_3"/>
    <property type="match status" value="1"/>
</dbReference>
<dbReference type="GO" id="GO:0051536">
    <property type="term" value="F:iron-sulfur cluster binding"/>
    <property type="evidence" value="ECO:0007669"/>
    <property type="project" value="UniProtKB-KW"/>
</dbReference>
<dbReference type="EMBL" id="FOYZ01000002">
    <property type="protein sequence ID" value="SFR64587.1"/>
    <property type="molecule type" value="Genomic_DNA"/>
</dbReference>
<keyword evidence="3" id="KW-0479">Metal-binding</keyword>
<sequence length="228" mass="26420">MEYKIVIKRFNQQENFFYEESFIVQGKKDKTVADALNELNNREILLNEQGKEAELISWECSCNQKKCGACAMLINGRPKLACSSFLVKVADKENTIHLAPLKSFELVKDLKVNRSVIQEGIKRIISKEGLSDKYYVREDMHDLRYQASRCLTCGCCLEVCPIYQKDHSFLGAIKYIVYLKMNLEVPNELSENMEKQCLDEYYNKCIGCKRCNEICPISLRVKMQVLLK</sequence>
<accession>A0A1I6ICU4</accession>
<dbReference type="OrthoDB" id="9804391at2"/>
<reference evidence="8 9" key="1">
    <citation type="submission" date="2016-10" db="EMBL/GenBank/DDBJ databases">
        <authorList>
            <person name="de Groot N.N."/>
        </authorList>
    </citation>
    <scope>NUCLEOTIDE SEQUENCE [LARGE SCALE GENOMIC DNA]</scope>
    <source>
        <strain evidence="8 9">743A</strain>
    </source>
</reference>
<dbReference type="PANTHER" id="PTHR11921">
    <property type="entry name" value="SUCCINATE DEHYDROGENASE IRON-SULFUR PROTEIN"/>
    <property type="match status" value="1"/>
</dbReference>
<dbReference type="InterPro" id="IPR012675">
    <property type="entry name" value="Beta-grasp_dom_sf"/>
</dbReference>
<proteinExistence type="inferred from homology"/>
<dbReference type="GO" id="GO:0009060">
    <property type="term" value="P:aerobic respiration"/>
    <property type="evidence" value="ECO:0007669"/>
    <property type="project" value="TreeGrafter"/>
</dbReference>